<dbReference type="InterPro" id="IPR005829">
    <property type="entry name" value="Sugar_transporter_CS"/>
</dbReference>
<feature type="transmembrane region" description="Helical" evidence="7">
    <location>
        <begin position="33"/>
        <end position="55"/>
    </location>
</feature>
<dbReference type="InterPro" id="IPR052714">
    <property type="entry name" value="MFS_Exporter"/>
</dbReference>
<evidence type="ECO:0000313" key="10">
    <source>
        <dbReference type="Proteomes" id="UP000180098"/>
    </source>
</evidence>
<evidence type="ECO:0000313" key="9">
    <source>
        <dbReference type="EMBL" id="OIJ12789.1"/>
    </source>
</evidence>
<feature type="transmembrane region" description="Helical" evidence="7">
    <location>
        <begin position="238"/>
        <end position="259"/>
    </location>
</feature>
<evidence type="ECO:0000256" key="5">
    <source>
        <dbReference type="ARBA" id="ARBA00022989"/>
    </source>
</evidence>
<feature type="transmembrane region" description="Helical" evidence="7">
    <location>
        <begin position="91"/>
        <end position="113"/>
    </location>
</feature>
<evidence type="ECO:0000256" key="4">
    <source>
        <dbReference type="ARBA" id="ARBA00022692"/>
    </source>
</evidence>
<dbReference type="OrthoDB" id="9793283at2"/>
<protein>
    <submittedName>
        <fullName evidence="9">MFS transporter</fullName>
    </submittedName>
</protein>
<comment type="subcellular location">
    <subcellularLocation>
        <location evidence="1">Cell membrane</location>
        <topology evidence="1">Multi-pass membrane protein</topology>
    </subcellularLocation>
</comment>
<proteinExistence type="inferred from homology"/>
<dbReference type="PANTHER" id="PTHR23531">
    <property type="entry name" value="QUINOLENE RESISTANCE PROTEIN NORA"/>
    <property type="match status" value="1"/>
</dbReference>
<feature type="domain" description="Major facilitator superfamily (MFS) profile" evidence="8">
    <location>
        <begin position="1"/>
        <end position="381"/>
    </location>
</feature>
<feature type="transmembrane region" description="Helical" evidence="7">
    <location>
        <begin position="271"/>
        <end position="289"/>
    </location>
</feature>
<organism evidence="9 10">
    <name type="scientific">Anaerobacillus arseniciselenatis</name>
    <dbReference type="NCBI Taxonomy" id="85682"/>
    <lineage>
        <taxon>Bacteria</taxon>
        <taxon>Bacillati</taxon>
        <taxon>Bacillota</taxon>
        <taxon>Bacilli</taxon>
        <taxon>Bacillales</taxon>
        <taxon>Bacillaceae</taxon>
        <taxon>Anaerobacillus</taxon>
    </lineage>
</organism>
<reference evidence="9 10" key="1">
    <citation type="submission" date="2016-10" db="EMBL/GenBank/DDBJ databases">
        <title>Draft genome sequences of four alkaliphilic bacteria belonging to the Anaerobacillus genus.</title>
        <authorList>
            <person name="Bassil N.M."/>
            <person name="Lloyd J.R."/>
        </authorList>
    </citation>
    <scope>NUCLEOTIDE SEQUENCE [LARGE SCALE GENOMIC DNA]</scope>
    <source>
        <strain evidence="9 10">DSM 15340</strain>
    </source>
</reference>
<dbReference type="CDD" id="cd17325">
    <property type="entry name" value="MFS_MdtG_SLC18_like"/>
    <property type="match status" value="1"/>
</dbReference>
<dbReference type="Proteomes" id="UP000180098">
    <property type="component" value="Unassembled WGS sequence"/>
</dbReference>
<feature type="transmembrane region" description="Helical" evidence="7">
    <location>
        <begin position="125"/>
        <end position="143"/>
    </location>
</feature>
<dbReference type="PROSITE" id="PS50850">
    <property type="entry name" value="MFS"/>
    <property type="match status" value="1"/>
</dbReference>
<accession>A0A1S2LJT0</accession>
<evidence type="ECO:0000256" key="7">
    <source>
        <dbReference type="SAM" id="Phobius"/>
    </source>
</evidence>
<gene>
    <name evidence="9" type="ORF">BKP35_09415</name>
</gene>
<sequence>MLYFIYIIIIIAFLDTFSQLPIIAPFAQSLGATSFMIGLIIGMYSLANMLGNVIAGQWIDKFGRKKILVFGLVFVSICLIGYTFVSTAEQLLLVRLIHGIGGGFLIPAAFAFLSDRTEPNSRGKAMAFSGACVGIAAILGPAFGGITKGVLGINYVFYIISALFIVTALLASVFLKDIFISKSKLEKKVNFKLSEIIKLLLLPPLLNAYIGAFSLMLTLGILAYMLPLKIEVSGLSTAFSGMLISTFGIVAILIFLLPTNKLFDKVQRGKMVFYGMLFVTFALLVLSSFENVLILFFAMMIYGIGFAFIFPSVTALVVDHSHQSERGRAFGIFYAFFSLGVVAGSFLIGALNVTPNEGLLVGAVIMAIIATVTKWRLKKYLN</sequence>
<evidence type="ECO:0000256" key="1">
    <source>
        <dbReference type="ARBA" id="ARBA00004651"/>
    </source>
</evidence>
<keyword evidence="3" id="KW-0813">Transport</keyword>
<evidence type="ECO:0000256" key="6">
    <source>
        <dbReference type="ARBA" id="ARBA00023136"/>
    </source>
</evidence>
<feature type="transmembrane region" description="Helical" evidence="7">
    <location>
        <begin position="67"/>
        <end position="85"/>
    </location>
</feature>
<dbReference type="GO" id="GO:0005886">
    <property type="term" value="C:plasma membrane"/>
    <property type="evidence" value="ECO:0007669"/>
    <property type="project" value="UniProtKB-SubCell"/>
</dbReference>
<dbReference type="SUPFAM" id="SSF103473">
    <property type="entry name" value="MFS general substrate transporter"/>
    <property type="match status" value="1"/>
</dbReference>
<dbReference type="Pfam" id="PF07690">
    <property type="entry name" value="MFS_1"/>
    <property type="match status" value="1"/>
</dbReference>
<feature type="transmembrane region" description="Helical" evidence="7">
    <location>
        <begin position="5"/>
        <end position="27"/>
    </location>
</feature>
<dbReference type="PANTHER" id="PTHR23531:SF1">
    <property type="entry name" value="QUINOLENE RESISTANCE PROTEIN NORA"/>
    <property type="match status" value="1"/>
</dbReference>
<comment type="caution">
    <text evidence="9">The sequence shown here is derived from an EMBL/GenBank/DDBJ whole genome shotgun (WGS) entry which is preliminary data.</text>
</comment>
<dbReference type="Gene3D" id="1.20.1250.20">
    <property type="entry name" value="MFS general substrate transporter like domains"/>
    <property type="match status" value="1"/>
</dbReference>
<dbReference type="InterPro" id="IPR011701">
    <property type="entry name" value="MFS"/>
</dbReference>
<name>A0A1S2LJT0_9BACI</name>
<dbReference type="InterPro" id="IPR036259">
    <property type="entry name" value="MFS_trans_sf"/>
</dbReference>
<feature type="transmembrane region" description="Helical" evidence="7">
    <location>
        <begin position="196"/>
        <end position="226"/>
    </location>
</feature>
<feature type="transmembrane region" description="Helical" evidence="7">
    <location>
        <begin position="295"/>
        <end position="318"/>
    </location>
</feature>
<keyword evidence="5 7" id="KW-1133">Transmembrane helix</keyword>
<dbReference type="GO" id="GO:0022857">
    <property type="term" value="F:transmembrane transporter activity"/>
    <property type="evidence" value="ECO:0007669"/>
    <property type="project" value="InterPro"/>
</dbReference>
<evidence type="ECO:0000259" key="8">
    <source>
        <dbReference type="PROSITE" id="PS50850"/>
    </source>
</evidence>
<dbReference type="InterPro" id="IPR001958">
    <property type="entry name" value="Tet-R_TetA/multi-R_MdtG-like"/>
</dbReference>
<keyword evidence="6 7" id="KW-0472">Membrane</keyword>
<dbReference type="InterPro" id="IPR020846">
    <property type="entry name" value="MFS_dom"/>
</dbReference>
<dbReference type="RefSeq" id="WP_071313096.1">
    <property type="nucleotide sequence ID" value="NZ_MLQQ01000018.1"/>
</dbReference>
<comment type="similarity">
    <text evidence="2">Belongs to the major facilitator superfamily. TCR/Tet family.</text>
</comment>
<feature type="transmembrane region" description="Helical" evidence="7">
    <location>
        <begin position="330"/>
        <end position="353"/>
    </location>
</feature>
<feature type="transmembrane region" description="Helical" evidence="7">
    <location>
        <begin position="359"/>
        <end position="377"/>
    </location>
</feature>
<feature type="transmembrane region" description="Helical" evidence="7">
    <location>
        <begin position="155"/>
        <end position="175"/>
    </location>
</feature>
<dbReference type="PROSITE" id="PS00216">
    <property type="entry name" value="SUGAR_TRANSPORT_1"/>
    <property type="match status" value="1"/>
</dbReference>
<evidence type="ECO:0000256" key="3">
    <source>
        <dbReference type="ARBA" id="ARBA00022448"/>
    </source>
</evidence>
<dbReference type="PRINTS" id="PR01035">
    <property type="entry name" value="TCRTETA"/>
</dbReference>
<keyword evidence="10" id="KW-1185">Reference proteome</keyword>
<evidence type="ECO:0000256" key="2">
    <source>
        <dbReference type="ARBA" id="ARBA00007520"/>
    </source>
</evidence>
<dbReference type="AlphaFoldDB" id="A0A1S2LJT0"/>
<keyword evidence="4 7" id="KW-0812">Transmembrane</keyword>
<dbReference type="EMBL" id="MLQQ01000018">
    <property type="protein sequence ID" value="OIJ12789.1"/>
    <property type="molecule type" value="Genomic_DNA"/>
</dbReference>